<dbReference type="Proteomes" id="UP000245390">
    <property type="component" value="Unassembled WGS sequence"/>
</dbReference>
<evidence type="ECO:0000313" key="2">
    <source>
        <dbReference type="EMBL" id="PWK55699.1"/>
    </source>
</evidence>
<sequence length="220" mass="23822">MARLSAFIFLSLFSMSPTSAATLSFNGLATAPAGVTIEAARVVDGRVVQGYDSLSTSRSRGMGVVGAGDTGEADGTDQIDSYDGEDVIVFRFDRPVRLERIDFALIDWWDRFDLYIGDEAALQRPYKADDLSGYDWVSSIAVDGSPVARTFAVAASRYQSCGYAIGEGHACWWENSAFRLTGLRFSDVEPDAVPLPSSFALSIGGLAALVLLRRRHIFQG</sequence>
<name>A0A316G480_9RHOB</name>
<reference evidence="2 3" key="1">
    <citation type="submission" date="2018-05" db="EMBL/GenBank/DDBJ databases">
        <title>Genomic Encyclopedia of Type Strains, Phase IV (KMG-IV): sequencing the most valuable type-strain genomes for metagenomic binning, comparative biology and taxonomic classification.</title>
        <authorList>
            <person name="Goeker M."/>
        </authorList>
    </citation>
    <scope>NUCLEOTIDE SEQUENCE [LARGE SCALE GENOMIC DNA]</scope>
    <source>
        <strain evidence="2 3">DSM 103371</strain>
    </source>
</reference>
<accession>A0A316G480</accession>
<organism evidence="2 3">
    <name type="scientific">Silicimonas algicola</name>
    <dbReference type="NCBI Taxonomy" id="1826607"/>
    <lineage>
        <taxon>Bacteria</taxon>
        <taxon>Pseudomonadati</taxon>
        <taxon>Pseudomonadota</taxon>
        <taxon>Alphaproteobacteria</taxon>
        <taxon>Rhodobacterales</taxon>
        <taxon>Paracoccaceae</taxon>
    </lineage>
</organism>
<proteinExistence type="predicted"/>
<protein>
    <submittedName>
        <fullName evidence="2">Putative secreted protein</fullName>
    </submittedName>
</protein>
<comment type="caution">
    <text evidence="2">The sequence shown here is derived from an EMBL/GenBank/DDBJ whole genome shotgun (WGS) entry which is preliminary data.</text>
</comment>
<dbReference type="EMBL" id="QGGV01000006">
    <property type="protein sequence ID" value="PWK55699.1"/>
    <property type="molecule type" value="Genomic_DNA"/>
</dbReference>
<keyword evidence="3" id="KW-1185">Reference proteome</keyword>
<evidence type="ECO:0000256" key="1">
    <source>
        <dbReference type="SAM" id="SignalP"/>
    </source>
</evidence>
<keyword evidence="1" id="KW-0732">Signal</keyword>
<gene>
    <name evidence="2" type="ORF">C8D95_10695</name>
</gene>
<feature type="chain" id="PRO_5016455119" evidence="1">
    <location>
        <begin position="21"/>
        <end position="220"/>
    </location>
</feature>
<feature type="signal peptide" evidence="1">
    <location>
        <begin position="1"/>
        <end position="20"/>
    </location>
</feature>
<evidence type="ECO:0000313" key="3">
    <source>
        <dbReference type="Proteomes" id="UP000245390"/>
    </source>
</evidence>
<dbReference type="AlphaFoldDB" id="A0A316G480"/>